<name>A0AAV5STH6_9BILA</name>
<comment type="caution">
    <text evidence="6">The sequence shown here is derived from an EMBL/GenBank/DDBJ whole genome shotgun (WGS) entry which is preliminary data.</text>
</comment>
<evidence type="ECO:0000256" key="4">
    <source>
        <dbReference type="ARBA" id="ARBA00022840"/>
    </source>
</evidence>
<dbReference type="PANTHER" id="PTHR11042">
    <property type="entry name" value="EUKARYOTIC TRANSLATION INITIATION FACTOR 2-ALPHA KINASE EIF2-ALPHA KINASE -RELATED"/>
    <property type="match status" value="1"/>
</dbReference>
<dbReference type="EMBL" id="BTSX01000002">
    <property type="protein sequence ID" value="GMS86651.1"/>
    <property type="molecule type" value="Genomic_DNA"/>
</dbReference>
<dbReference type="GO" id="GO:0005634">
    <property type="term" value="C:nucleus"/>
    <property type="evidence" value="ECO:0007669"/>
    <property type="project" value="TreeGrafter"/>
</dbReference>
<keyword evidence="2" id="KW-0547">Nucleotide-binding</keyword>
<evidence type="ECO:0000313" key="7">
    <source>
        <dbReference type="Proteomes" id="UP001432027"/>
    </source>
</evidence>
<dbReference type="SUPFAM" id="SSF56112">
    <property type="entry name" value="Protein kinase-like (PK-like)"/>
    <property type="match status" value="2"/>
</dbReference>
<dbReference type="Proteomes" id="UP001432027">
    <property type="component" value="Unassembled WGS sequence"/>
</dbReference>
<accession>A0AAV5STH6</accession>
<feature type="domain" description="Protein kinase" evidence="5">
    <location>
        <begin position="1"/>
        <end position="81"/>
    </location>
</feature>
<feature type="domain" description="Protein kinase" evidence="5">
    <location>
        <begin position="113"/>
        <end position="341"/>
    </location>
</feature>
<protein>
    <recommendedName>
        <fullName evidence="5">Protein kinase domain-containing protein</fullName>
    </recommendedName>
</protein>
<dbReference type="AlphaFoldDB" id="A0AAV5STH6"/>
<dbReference type="Pfam" id="PF00069">
    <property type="entry name" value="Pkinase"/>
    <property type="match status" value="1"/>
</dbReference>
<evidence type="ECO:0000259" key="5">
    <source>
        <dbReference type="PROSITE" id="PS50011"/>
    </source>
</evidence>
<dbReference type="Gene3D" id="1.10.510.10">
    <property type="entry name" value="Transferase(Phosphotransferase) domain 1"/>
    <property type="match status" value="2"/>
</dbReference>
<dbReference type="Gene3D" id="3.30.200.20">
    <property type="entry name" value="Phosphorylase Kinase, domain 1"/>
    <property type="match status" value="1"/>
</dbReference>
<keyword evidence="7" id="KW-1185">Reference proteome</keyword>
<keyword evidence="1" id="KW-0808">Transferase</keyword>
<dbReference type="InterPro" id="IPR050339">
    <property type="entry name" value="CC_SR_Kinase"/>
</dbReference>
<keyword evidence="3" id="KW-0418">Kinase</keyword>
<gene>
    <name evidence="6" type="ORF">PENTCL1PPCAC_8826</name>
</gene>
<dbReference type="SMART" id="SM00220">
    <property type="entry name" value="S_TKc"/>
    <property type="match status" value="1"/>
</dbReference>
<organism evidence="6 7">
    <name type="scientific">Pristionchus entomophagus</name>
    <dbReference type="NCBI Taxonomy" id="358040"/>
    <lineage>
        <taxon>Eukaryota</taxon>
        <taxon>Metazoa</taxon>
        <taxon>Ecdysozoa</taxon>
        <taxon>Nematoda</taxon>
        <taxon>Chromadorea</taxon>
        <taxon>Rhabditida</taxon>
        <taxon>Rhabditina</taxon>
        <taxon>Diplogasteromorpha</taxon>
        <taxon>Diplogasteroidea</taxon>
        <taxon>Neodiplogasteridae</taxon>
        <taxon>Pristionchus</taxon>
    </lineage>
</organism>
<evidence type="ECO:0000256" key="3">
    <source>
        <dbReference type="ARBA" id="ARBA00022777"/>
    </source>
</evidence>
<dbReference type="GO" id="GO:0005524">
    <property type="term" value="F:ATP binding"/>
    <property type="evidence" value="ECO:0007669"/>
    <property type="project" value="UniProtKB-KW"/>
</dbReference>
<dbReference type="GO" id="GO:0005737">
    <property type="term" value="C:cytoplasm"/>
    <property type="evidence" value="ECO:0007669"/>
    <property type="project" value="TreeGrafter"/>
</dbReference>
<proteinExistence type="predicted"/>
<evidence type="ECO:0000256" key="2">
    <source>
        <dbReference type="ARBA" id="ARBA00022741"/>
    </source>
</evidence>
<reference evidence="6" key="1">
    <citation type="submission" date="2023-10" db="EMBL/GenBank/DDBJ databases">
        <title>Genome assembly of Pristionchus species.</title>
        <authorList>
            <person name="Yoshida K."/>
            <person name="Sommer R.J."/>
        </authorList>
    </citation>
    <scope>NUCLEOTIDE SEQUENCE</scope>
    <source>
        <strain evidence="6">RS0144</strain>
    </source>
</reference>
<evidence type="ECO:0000256" key="1">
    <source>
        <dbReference type="ARBA" id="ARBA00022679"/>
    </source>
</evidence>
<sequence length="341" mass="39205">ILSPSISSSTSDIFTLGLIVTELCVVMTKTEAEQAFNNFRDGMPNRVLDILPNVKEFVSGLTNKNVIERPNCGQILKHPFFANDTTEHVKHKAELCRSGQKGQYSSRFANDFTVTRMLSIRSVFSCVFEVVSKMDNCKYAVRRLAVDANGDIVKNEFRKLREMAQLGFPDIVQCYATWIEKPPEGWQIIRDERMMNDLTTKNLPSYHNYAFIYIQMQFCKYSLEEWLEKNQDLSARSLPRMKLWFKQIVSAIACIHTKNLFHGSLRPSNILFVEDDRLKVNYIGIVSEFGIDNKNGDSEIARRRRLYMSPEQRSLNPSFNAKTDIFSLGLILVELCTVIPK</sequence>
<dbReference type="InterPro" id="IPR011009">
    <property type="entry name" value="Kinase-like_dom_sf"/>
</dbReference>
<dbReference type="PANTHER" id="PTHR11042:SF91">
    <property type="entry name" value="EUKARYOTIC TRANSLATION INITIATION FACTOR 2-ALPHA KINASE"/>
    <property type="match status" value="1"/>
</dbReference>
<dbReference type="PROSITE" id="PS50011">
    <property type="entry name" value="PROTEIN_KINASE_DOM"/>
    <property type="match status" value="2"/>
</dbReference>
<feature type="non-terminal residue" evidence="6">
    <location>
        <position position="1"/>
    </location>
</feature>
<feature type="non-terminal residue" evidence="6">
    <location>
        <position position="341"/>
    </location>
</feature>
<dbReference type="InterPro" id="IPR000719">
    <property type="entry name" value="Prot_kinase_dom"/>
</dbReference>
<evidence type="ECO:0000313" key="6">
    <source>
        <dbReference type="EMBL" id="GMS86651.1"/>
    </source>
</evidence>
<dbReference type="GO" id="GO:0004694">
    <property type="term" value="F:eukaryotic translation initiation factor 2alpha kinase activity"/>
    <property type="evidence" value="ECO:0007669"/>
    <property type="project" value="TreeGrafter"/>
</dbReference>
<keyword evidence="4" id="KW-0067">ATP-binding</keyword>